<proteinExistence type="predicted"/>
<comment type="caution">
    <text evidence="1">The sequence shown here is derived from an EMBL/GenBank/DDBJ whole genome shotgun (WGS) entry which is preliminary data.</text>
</comment>
<dbReference type="AlphaFoldDB" id="A0A1Y1QBM1"/>
<organism evidence="1 2">
    <name type="scientific">Thiothrix lacustris</name>
    <dbReference type="NCBI Taxonomy" id="525917"/>
    <lineage>
        <taxon>Bacteria</taxon>
        <taxon>Pseudomonadati</taxon>
        <taxon>Pseudomonadota</taxon>
        <taxon>Gammaproteobacteria</taxon>
        <taxon>Thiotrichales</taxon>
        <taxon>Thiotrichaceae</taxon>
        <taxon>Thiothrix</taxon>
    </lineage>
</organism>
<evidence type="ECO:0000313" key="2">
    <source>
        <dbReference type="Proteomes" id="UP000192491"/>
    </source>
</evidence>
<gene>
    <name evidence="1" type="ORF">BWK73_44565</name>
</gene>
<name>A0A1Y1QBM1_9GAMM</name>
<dbReference type="PROSITE" id="PS51996">
    <property type="entry name" value="TR_MART"/>
    <property type="match status" value="1"/>
</dbReference>
<sequence length="426" mass="46752">MTPNVNYVTPITQRTSHLSGNLHTTPQTIRPILLPAAAESVTRLVSRTTQQVGGFFVGVGKVVGETVKGTYELAKNMGQTYNDVTYGKYVDIAGLAARKITEKPLDRPEWLPNTQRGIENIEKGGRIIKGIAENPKILWDAIADPIDEDWNAGRYGEAIGRGTAELAGVLLGTKGADKLGTASKSAKAIHLADDVPDAHLSKKAEQSSVRLNHQGIPLDLVNDAAKYTGKSIQSIEKMYNDLKNVYGIDYNAYLDKFVKNNEYGITTEDAHYIFAYTTDLFYAKMNRELRSTGKLSSQAGESIYNNLLTSLEKLPDSSGVYYRHLEELTETGAKMVDEKYALGNIIHERAFQSAADAPSPDYQNGISRTLVMTINKSVKDISQLTLNTDLAPKIGSIPMNKEVVILPNILVEVSNINNDILYLNGL</sequence>
<dbReference type="EMBL" id="MTEJ01000535">
    <property type="protein sequence ID" value="OQX01882.1"/>
    <property type="molecule type" value="Genomic_DNA"/>
</dbReference>
<evidence type="ECO:0000313" key="1">
    <source>
        <dbReference type="EMBL" id="OQX01882.1"/>
    </source>
</evidence>
<dbReference type="Gene3D" id="3.90.176.10">
    <property type="entry name" value="Toxin ADP-ribosyltransferase, Chain A, domain 1"/>
    <property type="match status" value="1"/>
</dbReference>
<protein>
    <submittedName>
        <fullName evidence="1">Uncharacterized protein</fullName>
    </submittedName>
</protein>
<dbReference type="SUPFAM" id="SSF56399">
    <property type="entry name" value="ADP-ribosylation"/>
    <property type="match status" value="1"/>
</dbReference>
<dbReference type="Proteomes" id="UP000192491">
    <property type="component" value="Unassembled WGS sequence"/>
</dbReference>
<reference evidence="1 2" key="1">
    <citation type="submission" date="2017-01" db="EMBL/GenBank/DDBJ databases">
        <title>Novel large sulfur bacteria in the metagenomes of groundwater-fed chemosynthetic microbial mats in the Lake Huron basin.</title>
        <authorList>
            <person name="Sharrar A.M."/>
            <person name="Flood B.E."/>
            <person name="Bailey J.V."/>
            <person name="Jones D.S."/>
            <person name="Biddanda B."/>
            <person name="Ruberg S.A."/>
            <person name="Marcus D.N."/>
            <person name="Dick G.J."/>
        </authorList>
    </citation>
    <scope>NUCLEOTIDE SEQUENCE [LARGE SCALE GENOMIC DNA]</scope>
    <source>
        <strain evidence="1">A8</strain>
    </source>
</reference>
<accession>A0A1Y1QBM1</accession>